<proteinExistence type="predicted"/>
<gene>
    <name evidence="2" type="ORF">ACH5RR_008904</name>
</gene>
<keyword evidence="3" id="KW-1185">Reference proteome</keyword>
<evidence type="ECO:0000256" key="1">
    <source>
        <dbReference type="SAM" id="MobiDB-lite"/>
    </source>
</evidence>
<accession>A0ABD3AFP0</accession>
<reference evidence="2 3" key="1">
    <citation type="submission" date="2024-11" db="EMBL/GenBank/DDBJ databases">
        <title>A near-complete genome assembly of Cinchona calisaya.</title>
        <authorList>
            <person name="Lian D.C."/>
            <person name="Zhao X.W."/>
            <person name="Wei L."/>
        </authorList>
    </citation>
    <scope>NUCLEOTIDE SEQUENCE [LARGE SCALE GENOMIC DNA]</scope>
    <source>
        <tissue evidence="2">Nenye</tissue>
    </source>
</reference>
<dbReference type="EMBL" id="JBJUIK010000004">
    <property type="protein sequence ID" value="KAL3529582.1"/>
    <property type="molecule type" value="Genomic_DNA"/>
</dbReference>
<dbReference type="Proteomes" id="UP001630127">
    <property type="component" value="Unassembled WGS sequence"/>
</dbReference>
<sequence length="278" mass="31454">MEPKRKYVILKELYDERSQCRRDQYKKFVLDKHENSLQGISSIAIIAVNILAEIMEKHCEDNHEYGLGKNSCPLMSTAINQTSGQLPECFWFGTLLEKTNKRSQNKGLFSSSVLAPEKDKTSKTRKHVSYSTVKGFLVNKSPQHASDSRILHDSYLEGSIIWENNIASSSNTSANVQQSSTQKEKQKQVPCRKKKQVSHSALKLSSINEQPDQDSDCRIFHDSYPEGAKIGENNIPSSSNACTNVQQSSTQNIRLKPWSHRRQGDILQQIATERVLLS</sequence>
<evidence type="ECO:0000313" key="2">
    <source>
        <dbReference type="EMBL" id="KAL3529582.1"/>
    </source>
</evidence>
<organism evidence="2 3">
    <name type="scientific">Cinchona calisaya</name>
    <dbReference type="NCBI Taxonomy" id="153742"/>
    <lineage>
        <taxon>Eukaryota</taxon>
        <taxon>Viridiplantae</taxon>
        <taxon>Streptophyta</taxon>
        <taxon>Embryophyta</taxon>
        <taxon>Tracheophyta</taxon>
        <taxon>Spermatophyta</taxon>
        <taxon>Magnoliopsida</taxon>
        <taxon>eudicotyledons</taxon>
        <taxon>Gunneridae</taxon>
        <taxon>Pentapetalae</taxon>
        <taxon>asterids</taxon>
        <taxon>lamiids</taxon>
        <taxon>Gentianales</taxon>
        <taxon>Rubiaceae</taxon>
        <taxon>Cinchonoideae</taxon>
        <taxon>Cinchoneae</taxon>
        <taxon>Cinchona</taxon>
    </lineage>
</organism>
<dbReference type="AlphaFoldDB" id="A0ABD3AFP0"/>
<name>A0ABD3AFP0_9GENT</name>
<feature type="compositionally biased region" description="Low complexity" evidence="1">
    <location>
        <begin position="172"/>
        <end position="181"/>
    </location>
</feature>
<protein>
    <submittedName>
        <fullName evidence="2">Uncharacterized protein</fullName>
    </submittedName>
</protein>
<evidence type="ECO:0000313" key="3">
    <source>
        <dbReference type="Proteomes" id="UP001630127"/>
    </source>
</evidence>
<feature type="region of interest" description="Disordered" evidence="1">
    <location>
        <begin position="172"/>
        <end position="192"/>
    </location>
</feature>
<comment type="caution">
    <text evidence="2">The sequence shown here is derived from an EMBL/GenBank/DDBJ whole genome shotgun (WGS) entry which is preliminary data.</text>
</comment>